<dbReference type="AlphaFoldDB" id="A0A2S0USA6"/>
<gene>
    <name evidence="2" type="ORF">HYN69_19160</name>
</gene>
<evidence type="ECO:0000313" key="2">
    <source>
        <dbReference type="EMBL" id="AWB50698.1"/>
    </source>
</evidence>
<dbReference type="SUPFAM" id="SSF51658">
    <property type="entry name" value="Xylose isomerase-like"/>
    <property type="match status" value="1"/>
</dbReference>
<dbReference type="InterPro" id="IPR050312">
    <property type="entry name" value="IolE/XylAMocC-like"/>
</dbReference>
<dbReference type="EMBL" id="CP028919">
    <property type="protein sequence ID" value="AWB50698.1"/>
    <property type="molecule type" value="Genomic_DNA"/>
</dbReference>
<evidence type="ECO:0000313" key="3">
    <source>
        <dbReference type="Proteomes" id="UP000244496"/>
    </source>
</evidence>
<organism evidence="2 3">
    <name type="scientific">Paragemmobacter aquarius</name>
    <dbReference type="NCBI Taxonomy" id="2169400"/>
    <lineage>
        <taxon>Bacteria</taxon>
        <taxon>Pseudomonadati</taxon>
        <taxon>Pseudomonadota</taxon>
        <taxon>Alphaproteobacteria</taxon>
        <taxon>Rhodobacterales</taxon>
        <taxon>Paracoccaceae</taxon>
        <taxon>Paragemmobacter</taxon>
    </lineage>
</organism>
<dbReference type="PANTHER" id="PTHR12110">
    <property type="entry name" value="HYDROXYPYRUVATE ISOMERASE"/>
    <property type="match status" value="1"/>
</dbReference>
<dbReference type="Gene3D" id="3.20.20.150">
    <property type="entry name" value="Divalent-metal-dependent TIM barrel enzymes"/>
    <property type="match status" value="1"/>
</dbReference>
<dbReference type="PANTHER" id="PTHR12110:SF53">
    <property type="entry name" value="BLR5974 PROTEIN"/>
    <property type="match status" value="1"/>
</dbReference>
<proteinExistence type="predicted"/>
<keyword evidence="3" id="KW-1185">Reference proteome</keyword>
<dbReference type="Proteomes" id="UP000244496">
    <property type="component" value="Plasmid unnamed1"/>
</dbReference>
<dbReference type="RefSeq" id="WP_108437503.1">
    <property type="nucleotide sequence ID" value="NZ_CP028919.1"/>
</dbReference>
<dbReference type="InterPro" id="IPR013022">
    <property type="entry name" value="Xyl_isomerase-like_TIM-brl"/>
</dbReference>
<accession>A0A2S0USA6</accession>
<dbReference type="KEGG" id="geh:HYN69_19160"/>
<keyword evidence="2" id="KW-0614">Plasmid</keyword>
<dbReference type="OrthoDB" id="8421472at2"/>
<geneLocation type="plasmid" evidence="2 3">
    <name>unnamed1</name>
</geneLocation>
<feature type="domain" description="Xylose isomerase-like TIM barrel" evidence="1">
    <location>
        <begin position="42"/>
        <end position="239"/>
    </location>
</feature>
<dbReference type="InterPro" id="IPR036237">
    <property type="entry name" value="Xyl_isomerase-like_sf"/>
</dbReference>
<reference evidence="2 3" key="1">
    <citation type="submission" date="2018-04" db="EMBL/GenBank/DDBJ databases">
        <title>Genome sequencing of Gemmobacter.</title>
        <authorList>
            <person name="Yi H."/>
            <person name="Baek M.-G."/>
        </authorList>
    </citation>
    <scope>NUCLEOTIDE SEQUENCE [LARGE SCALE GENOMIC DNA]</scope>
    <source>
        <strain evidence="2 3">HYN0069</strain>
        <plasmid evidence="2 3">unnamed1</plasmid>
    </source>
</reference>
<protein>
    <recommendedName>
        <fullName evidence="1">Xylose isomerase-like TIM barrel domain-containing protein</fullName>
    </recommendedName>
</protein>
<evidence type="ECO:0000259" key="1">
    <source>
        <dbReference type="Pfam" id="PF01261"/>
    </source>
</evidence>
<sequence>MTSHDAARLIARIADIRLFAHAYSWHLNFRFGAAVPSDLLGFAHRHGMAGVKIHVEDGEERSLLHAPETRAAFGRLAQSLGLEVHIETSATDEATLRAAIRVARETGATSVRCYPRYAGPVSQIIAQTIRDLRLLPQLDPDGQLDFLLEQHEDLKSHELVHILQAVRHPRLTLLFDFANMINANETPEAALAIMAPYVTDVHIKDANILPDRGGFAHRACRSGEGDIDFRGLLTRLLLLGDQPQVRAFGCEEENEMFAPAYRFPTDPPDPIIPSRDASTTEVTLGEDLQSRLARERAEAEAQIIYVRKILADISTQARKAL</sequence>
<name>A0A2S0USA6_9RHOB</name>
<dbReference type="Pfam" id="PF01261">
    <property type="entry name" value="AP_endonuc_2"/>
    <property type="match status" value="1"/>
</dbReference>